<dbReference type="OMA" id="IQIKYQF"/>
<accession>A0A251SUJ4</accession>
<evidence type="ECO:0000256" key="21">
    <source>
        <dbReference type="SAM" id="Phobius"/>
    </source>
</evidence>
<keyword evidence="10" id="KW-0677">Repeat</keyword>
<evidence type="ECO:0000256" key="4">
    <source>
        <dbReference type="ARBA" id="ARBA00022527"/>
    </source>
</evidence>
<dbReference type="FunFam" id="3.30.200.20:FF:000309">
    <property type="entry name" value="Leucine-rich repeat receptor protein kinase MSP1"/>
    <property type="match status" value="1"/>
</dbReference>
<dbReference type="GO" id="GO:0005524">
    <property type="term" value="F:ATP binding"/>
    <property type="evidence" value="ECO:0007669"/>
    <property type="project" value="UniProtKB-UniRule"/>
</dbReference>
<dbReference type="EMBL" id="MNCJ02000328">
    <property type="protein sequence ID" value="KAF5774127.1"/>
    <property type="molecule type" value="Genomic_DNA"/>
</dbReference>
<dbReference type="PANTHER" id="PTHR48053">
    <property type="entry name" value="LEUCINE RICH REPEAT FAMILY PROTEIN, EXPRESSED"/>
    <property type="match status" value="1"/>
</dbReference>
<comment type="catalytic activity">
    <reaction evidence="19">
        <text>L-seryl-[protein] + ATP = O-phospho-L-seryl-[protein] + ADP + H(+)</text>
        <dbReference type="Rhea" id="RHEA:17989"/>
        <dbReference type="Rhea" id="RHEA-COMP:9863"/>
        <dbReference type="Rhea" id="RHEA-COMP:11604"/>
        <dbReference type="ChEBI" id="CHEBI:15378"/>
        <dbReference type="ChEBI" id="CHEBI:29999"/>
        <dbReference type="ChEBI" id="CHEBI:30616"/>
        <dbReference type="ChEBI" id="CHEBI:83421"/>
        <dbReference type="ChEBI" id="CHEBI:456216"/>
        <dbReference type="EC" id="2.7.11.1"/>
    </reaction>
</comment>
<evidence type="ECO:0000256" key="6">
    <source>
        <dbReference type="ARBA" id="ARBA00022614"/>
    </source>
</evidence>
<dbReference type="PROSITE" id="PS51450">
    <property type="entry name" value="LRR"/>
    <property type="match status" value="3"/>
</dbReference>
<protein>
    <recommendedName>
        <fullName evidence="3">non-specific serine/threonine protein kinase</fullName>
        <ecNumber evidence="3">2.7.11.1</ecNumber>
    </recommendedName>
</protein>
<keyword evidence="7 23" id="KW-0808">Transferase</keyword>
<dbReference type="SMART" id="SM00365">
    <property type="entry name" value="LRR_SD22"/>
    <property type="match status" value="4"/>
</dbReference>
<keyword evidence="6" id="KW-0433">Leucine-rich repeat</keyword>
<dbReference type="GO" id="GO:0005886">
    <property type="term" value="C:plasma membrane"/>
    <property type="evidence" value="ECO:0000318"/>
    <property type="project" value="GO_Central"/>
</dbReference>
<dbReference type="GO" id="GO:0051707">
    <property type="term" value="P:response to other organism"/>
    <property type="evidence" value="ECO:0007669"/>
    <property type="project" value="UniProtKB-ARBA"/>
</dbReference>
<keyword evidence="16" id="KW-0675">Receptor</keyword>
<dbReference type="InterPro" id="IPR003591">
    <property type="entry name" value="Leu-rich_rpt_typical-subtyp"/>
</dbReference>
<evidence type="ECO:0000256" key="8">
    <source>
        <dbReference type="ARBA" id="ARBA00022692"/>
    </source>
</evidence>
<keyword evidence="5" id="KW-0597">Phosphoprotein</keyword>
<comment type="subcellular location">
    <subcellularLocation>
        <location evidence="1">Cell membrane</location>
    </subcellularLocation>
    <subcellularLocation>
        <location evidence="2">Membrane</location>
        <topology evidence="2">Single-pass type I membrane protein</topology>
    </subcellularLocation>
</comment>
<evidence type="ECO:0000256" key="2">
    <source>
        <dbReference type="ARBA" id="ARBA00004479"/>
    </source>
</evidence>
<evidence type="ECO:0000313" key="23">
    <source>
        <dbReference type="EMBL" id="KAF5774127.1"/>
    </source>
</evidence>
<evidence type="ECO:0000256" key="17">
    <source>
        <dbReference type="ARBA" id="ARBA00023180"/>
    </source>
</evidence>
<dbReference type="PROSITE" id="PS00109">
    <property type="entry name" value="PROTEIN_KINASE_TYR"/>
    <property type="match status" value="1"/>
</dbReference>
<keyword evidence="9" id="KW-0732">Signal</keyword>
<evidence type="ECO:0000256" key="9">
    <source>
        <dbReference type="ARBA" id="ARBA00022729"/>
    </source>
</evidence>
<dbReference type="PANTHER" id="PTHR48053:SF126">
    <property type="entry name" value="MDIS1-INTERACTING RECEPTOR LIKE KINASE 2-LIKE ISOFORM X1"/>
    <property type="match status" value="1"/>
</dbReference>
<feature type="domain" description="Protein kinase" evidence="22">
    <location>
        <begin position="599"/>
        <end position="866"/>
    </location>
</feature>
<dbReference type="PROSITE" id="PS00107">
    <property type="entry name" value="PROTEIN_KINASE_ATP"/>
    <property type="match status" value="1"/>
</dbReference>
<keyword evidence="4" id="KW-0723">Serine/threonine-protein kinase</keyword>
<dbReference type="InterPro" id="IPR032675">
    <property type="entry name" value="LRR_dom_sf"/>
</dbReference>
<keyword evidence="15 21" id="KW-0472">Membrane</keyword>
<organism evidence="24 25">
    <name type="scientific">Helianthus annuus</name>
    <name type="common">Common sunflower</name>
    <dbReference type="NCBI Taxonomy" id="4232"/>
    <lineage>
        <taxon>Eukaryota</taxon>
        <taxon>Viridiplantae</taxon>
        <taxon>Streptophyta</taxon>
        <taxon>Embryophyta</taxon>
        <taxon>Tracheophyta</taxon>
        <taxon>Spermatophyta</taxon>
        <taxon>Magnoliopsida</taxon>
        <taxon>eudicotyledons</taxon>
        <taxon>Gunneridae</taxon>
        <taxon>Pentapetalae</taxon>
        <taxon>asterids</taxon>
        <taxon>campanulids</taxon>
        <taxon>Asterales</taxon>
        <taxon>Asteraceae</taxon>
        <taxon>Asteroideae</taxon>
        <taxon>Heliantheae alliance</taxon>
        <taxon>Heliantheae</taxon>
        <taxon>Helianthus</taxon>
    </lineage>
</organism>
<dbReference type="FunFam" id="3.80.10.10:FF:000095">
    <property type="entry name" value="LRR receptor-like serine/threonine-protein kinase GSO1"/>
    <property type="match status" value="2"/>
</dbReference>
<evidence type="ECO:0000256" key="3">
    <source>
        <dbReference type="ARBA" id="ARBA00012513"/>
    </source>
</evidence>
<dbReference type="InterPro" id="IPR000719">
    <property type="entry name" value="Prot_kinase_dom"/>
</dbReference>
<dbReference type="Pfam" id="PF00069">
    <property type="entry name" value="Pkinase"/>
    <property type="match status" value="1"/>
</dbReference>
<dbReference type="Pfam" id="PF00560">
    <property type="entry name" value="LRR_1"/>
    <property type="match status" value="4"/>
</dbReference>
<evidence type="ECO:0000256" key="1">
    <source>
        <dbReference type="ARBA" id="ARBA00004236"/>
    </source>
</evidence>
<dbReference type="FunFam" id="1.10.510.10:FF:000445">
    <property type="entry name" value="MDIS1-interacting receptor like kinase 2"/>
    <property type="match status" value="1"/>
</dbReference>
<keyword evidence="25" id="KW-1185">Reference proteome</keyword>
<keyword evidence="14 21" id="KW-1133">Transmembrane helix</keyword>
<dbReference type="SUPFAM" id="SSF52047">
    <property type="entry name" value="RNI-like"/>
    <property type="match status" value="1"/>
</dbReference>
<evidence type="ECO:0000256" key="5">
    <source>
        <dbReference type="ARBA" id="ARBA00022553"/>
    </source>
</evidence>
<dbReference type="Pfam" id="PF13855">
    <property type="entry name" value="LRR_8"/>
    <property type="match status" value="3"/>
</dbReference>
<reference evidence="24" key="2">
    <citation type="submission" date="2017-02" db="EMBL/GenBank/DDBJ databases">
        <title>Sunflower complete genome.</title>
        <authorList>
            <person name="Langlade N."/>
            <person name="Munos S."/>
        </authorList>
    </citation>
    <scope>NUCLEOTIDE SEQUENCE [LARGE SCALE GENOMIC DNA]</scope>
    <source>
        <tissue evidence="24">Leaves</tissue>
    </source>
</reference>
<keyword evidence="11 20" id="KW-0547">Nucleotide-binding</keyword>
<dbReference type="InterPro" id="IPR011009">
    <property type="entry name" value="Kinase-like_dom_sf"/>
</dbReference>
<dbReference type="Gene3D" id="1.10.510.10">
    <property type="entry name" value="Transferase(Phosphotransferase) domain 1"/>
    <property type="match status" value="1"/>
</dbReference>
<name>A0A251SUJ4_HELAN</name>
<dbReference type="SUPFAM" id="SSF52058">
    <property type="entry name" value="L domain-like"/>
    <property type="match status" value="1"/>
</dbReference>
<dbReference type="SMART" id="SM00369">
    <property type="entry name" value="LRR_TYP"/>
    <property type="match status" value="8"/>
</dbReference>
<proteinExistence type="predicted"/>
<dbReference type="EMBL" id="CM007902">
    <property type="protein sequence ID" value="OTG02213.1"/>
    <property type="molecule type" value="Genomic_DNA"/>
</dbReference>
<dbReference type="Gene3D" id="3.80.10.10">
    <property type="entry name" value="Ribonuclease Inhibitor"/>
    <property type="match status" value="5"/>
</dbReference>
<keyword evidence="12" id="KW-0418">Kinase</keyword>
<dbReference type="EC" id="2.7.11.1" evidence="3"/>
<dbReference type="GO" id="GO:0004674">
    <property type="term" value="F:protein serine/threonine kinase activity"/>
    <property type="evidence" value="ECO:0007669"/>
    <property type="project" value="UniProtKB-KW"/>
</dbReference>
<keyword evidence="17" id="KW-0325">Glycoprotein</keyword>
<sequence>MILNDSFSLAISCIYSSLVYTQTMRPIHTVTVLLMLIFMPSETTANNFNKSLEAKALHTTHWWGDRHDLDDHCTWSGIKCNEAGSVIYIDHYCEGVGEQASLDFLSFPNLEQLLLRNCMLVGSILDQLGLLLNLTHLQLSQCHLTGEVPVSFTNLTRLIYLDLFSNYFTGVFPSQIGKLNSLELVDLSENQFTGPIQSSFSSMVNLTYLDLSKNRLNGSIPMELCNLQSLQTLDLSDNKLSGPIPSGTKLPVPLANLFRLEFLDLSNNHFIGILPTQIWSLKSLLSVYLSRNQFSGPIFSSFDVSNNNFTGILPSQIRCFQNLVILDLSRNLFTGLIHPSFGYMTNLTDLDMSSNQLNGSIPKELSKMQKLERLNLGDNKLDGPIPSSLRNLSNLKELNLSMNNINGPIPLEIAYLNLQKIDINHNHLVGLIHPEFGMVSRLFYLDFSSNQLSGNVSFKKPCNFQHVDLSMNELTGDISGLYACTYLEYLDIRNNNFVGQTLQVSDFPNLVFLNLSQNHLTAIAHDHSLRKKLILYLSIFVPVLVGICFLVLGYVYRHYSKASTKKVQLETKEHGDVCSVLNYDGNIAYEDFITATDDFDLKYCIGTGGYGSVYEAKLPSGKTFALKKLHRFEVEQFDQSFKNEVQVLTNLRHKNIVKLYGFCFHNKCNFLVYEYMEKGSLFCALRDSELAVELDWMKRVKIIKDVAHALAYMHHDCIPPIVHRDISSNNILLNNEMEGFVADFGAARLLDPDSSNQTIIAGTLGYIAPELAYSMVVTEKCDVYSFGVVALEIIVGKHPGELLSSLNRSTGQETSLEDVLDPRLPYSNDKLIQLNIARVYQVAQACILTDPKSRPTMRTVSQELSR</sequence>
<feature type="transmembrane region" description="Helical" evidence="21">
    <location>
        <begin position="533"/>
        <end position="556"/>
    </location>
</feature>
<gene>
    <name evidence="24" type="ORF">HannXRQ_Chr13g0410541</name>
    <name evidence="23" type="ORF">HanXRQr2_Chr13g0596691</name>
</gene>
<dbReference type="GO" id="GO:0006952">
    <property type="term" value="P:defense response"/>
    <property type="evidence" value="ECO:0007669"/>
    <property type="project" value="UniProtKB-ARBA"/>
</dbReference>
<dbReference type="InterPro" id="IPR051716">
    <property type="entry name" value="Plant_RL_S/T_kinase"/>
</dbReference>
<reference evidence="23" key="3">
    <citation type="submission" date="2020-06" db="EMBL/GenBank/DDBJ databases">
        <title>Helianthus annuus Genome sequencing and assembly Release 2.</title>
        <authorList>
            <person name="Gouzy J."/>
            <person name="Langlade N."/>
            <person name="Munos S."/>
        </authorList>
    </citation>
    <scope>NUCLEOTIDE SEQUENCE</scope>
    <source>
        <tissue evidence="23">Leaves</tissue>
    </source>
</reference>
<dbReference type="Gene3D" id="3.30.200.20">
    <property type="entry name" value="Phosphorylase Kinase, domain 1"/>
    <property type="match status" value="1"/>
</dbReference>
<dbReference type="InterPro" id="IPR008266">
    <property type="entry name" value="Tyr_kinase_AS"/>
</dbReference>
<keyword evidence="13 20" id="KW-0067">ATP-binding</keyword>
<reference evidence="23 25" key="1">
    <citation type="journal article" date="2017" name="Nature">
        <title>The sunflower genome provides insights into oil metabolism, flowering and Asterid evolution.</title>
        <authorList>
            <person name="Badouin H."/>
            <person name="Gouzy J."/>
            <person name="Grassa C.J."/>
            <person name="Murat F."/>
            <person name="Staton S.E."/>
            <person name="Cottret L."/>
            <person name="Lelandais-Briere C."/>
            <person name="Owens G.L."/>
            <person name="Carrere S."/>
            <person name="Mayjonade B."/>
            <person name="Legrand L."/>
            <person name="Gill N."/>
            <person name="Kane N.C."/>
            <person name="Bowers J.E."/>
            <person name="Hubner S."/>
            <person name="Bellec A."/>
            <person name="Berard A."/>
            <person name="Berges H."/>
            <person name="Blanchet N."/>
            <person name="Boniface M.C."/>
            <person name="Brunel D."/>
            <person name="Catrice O."/>
            <person name="Chaidir N."/>
            <person name="Claudel C."/>
            <person name="Donnadieu C."/>
            <person name="Faraut T."/>
            <person name="Fievet G."/>
            <person name="Helmstetter N."/>
            <person name="King M."/>
            <person name="Knapp S.J."/>
            <person name="Lai Z."/>
            <person name="Le Paslier M.C."/>
            <person name="Lippi Y."/>
            <person name="Lorenzon L."/>
            <person name="Mandel J.R."/>
            <person name="Marage G."/>
            <person name="Marchand G."/>
            <person name="Marquand E."/>
            <person name="Bret-Mestries E."/>
            <person name="Morien E."/>
            <person name="Nambeesan S."/>
            <person name="Nguyen T."/>
            <person name="Pegot-Espagnet P."/>
            <person name="Pouilly N."/>
            <person name="Raftis F."/>
            <person name="Sallet E."/>
            <person name="Schiex T."/>
            <person name="Thomas J."/>
            <person name="Vandecasteele C."/>
            <person name="Vares D."/>
            <person name="Vear F."/>
            <person name="Vautrin S."/>
            <person name="Crespi M."/>
            <person name="Mangin B."/>
            <person name="Burke J.M."/>
            <person name="Salse J."/>
            <person name="Munos S."/>
            <person name="Vincourt P."/>
            <person name="Rieseberg L.H."/>
            <person name="Langlade N.B."/>
        </authorList>
    </citation>
    <scope>NUCLEOTIDE SEQUENCE [LARGE SCALE GENOMIC DNA]</scope>
    <source>
        <strain evidence="25">cv. SF193</strain>
        <tissue evidence="23">Leaves</tissue>
    </source>
</reference>
<feature type="binding site" evidence="20">
    <location>
        <position position="627"/>
    </location>
    <ligand>
        <name>ATP</name>
        <dbReference type="ChEBI" id="CHEBI:30616"/>
    </ligand>
</feature>
<evidence type="ECO:0000256" key="10">
    <source>
        <dbReference type="ARBA" id="ARBA00022737"/>
    </source>
</evidence>
<evidence type="ECO:0000256" key="11">
    <source>
        <dbReference type="ARBA" id="ARBA00022741"/>
    </source>
</evidence>
<keyword evidence="8 21" id="KW-0812">Transmembrane</keyword>
<evidence type="ECO:0000313" key="25">
    <source>
        <dbReference type="Proteomes" id="UP000215914"/>
    </source>
</evidence>
<dbReference type="PROSITE" id="PS50011">
    <property type="entry name" value="PROTEIN_KINASE_DOM"/>
    <property type="match status" value="1"/>
</dbReference>
<evidence type="ECO:0000259" key="22">
    <source>
        <dbReference type="PROSITE" id="PS50011"/>
    </source>
</evidence>
<evidence type="ECO:0000256" key="18">
    <source>
        <dbReference type="ARBA" id="ARBA00047899"/>
    </source>
</evidence>
<dbReference type="Gramene" id="mRNA:HanXRQr2_Chr13g0596691">
    <property type="protein sequence ID" value="mRNA:HanXRQr2_Chr13g0596691"/>
    <property type="gene ID" value="HanXRQr2_Chr13g0596691"/>
</dbReference>
<dbReference type="Proteomes" id="UP000215914">
    <property type="component" value="Chromosome 13"/>
</dbReference>
<dbReference type="InterPro" id="IPR001611">
    <property type="entry name" value="Leu-rich_rpt"/>
</dbReference>
<evidence type="ECO:0000256" key="19">
    <source>
        <dbReference type="ARBA" id="ARBA00048679"/>
    </source>
</evidence>
<evidence type="ECO:0000256" key="16">
    <source>
        <dbReference type="ARBA" id="ARBA00023170"/>
    </source>
</evidence>
<evidence type="ECO:0000256" key="12">
    <source>
        <dbReference type="ARBA" id="ARBA00022777"/>
    </source>
</evidence>
<dbReference type="SUPFAM" id="SSF56112">
    <property type="entry name" value="Protein kinase-like (PK-like)"/>
    <property type="match status" value="1"/>
</dbReference>
<evidence type="ECO:0000313" key="24">
    <source>
        <dbReference type="EMBL" id="OTG02213.1"/>
    </source>
</evidence>
<evidence type="ECO:0000256" key="15">
    <source>
        <dbReference type="ARBA" id="ARBA00023136"/>
    </source>
</evidence>
<dbReference type="InParanoid" id="A0A251SUJ4"/>
<evidence type="ECO:0000256" key="20">
    <source>
        <dbReference type="PROSITE-ProRule" id="PRU10141"/>
    </source>
</evidence>
<evidence type="ECO:0000256" key="13">
    <source>
        <dbReference type="ARBA" id="ARBA00022840"/>
    </source>
</evidence>
<comment type="catalytic activity">
    <reaction evidence="18">
        <text>L-threonyl-[protein] + ATP = O-phospho-L-threonyl-[protein] + ADP + H(+)</text>
        <dbReference type="Rhea" id="RHEA:46608"/>
        <dbReference type="Rhea" id="RHEA-COMP:11060"/>
        <dbReference type="Rhea" id="RHEA-COMP:11605"/>
        <dbReference type="ChEBI" id="CHEBI:15378"/>
        <dbReference type="ChEBI" id="CHEBI:30013"/>
        <dbReference type="ChEBI" id="CHEBI:30616"/>
        <dbReference type="ChEBI" id="CHEBI:61977"/>
        <dbReference type="ChEBI" id="CHEBI:456216"/>
        <dbReference type="EC" id="2.7.11.1"/>
    </reaction>
</comment>
<dbReference type="PRINTS" id="PR00019">
    <property type="entry name" value="LEURICHRPT"/>
</dbReference>
<evidence type="ECO:0000256" key="7">
    <source>
        <dbReference type="ARBA" id="ARBA00022679"/>
    </source>
</evidence>
<evidence type="ECO:0000256" key="14">
    <source>
        <dbReference type="ARBA" id="ARBA00022989"/>
    </source>
</evidence>
<dbReference type="InterPro" id="IPR017441">
    <property type="entry name" value="Protein_kinase_ATP_BS"/>
</dbReference>
<dbReference type="AlphaFoldDB" id="A0A251SUJ4"/>